<feature type="domain" description="CRIB" evidence="3">
    <location>
        <begin position="75"/>
        <end position="88"/>
    </location>
</feature>
<protein>
    <recommendedName>
        <fullName evidence="3">CRIB domain-containing protein</fullName>
    </recommendedName>
</protein>
<evidence type="ECO:0000259" key="3">
    <source>
        <dbReference type="PROSITE" id="PS50108"/>
    </source>
</evidence>
<dbReference type="SMART" id="SM00285">
    <property type="entry name" value="PBD"/>
    <property type="match status" value="1"/>
</dbReference>
<name>A0AAD1ZP36_9LAMI</name>
<sequence>MIEEEVEAEAKAETGEGKREKREAKEPFFDIRVVLPSVLCLIIHFLCILSWGFGSFGSNLKFGYVEAMKEPEIEIGLPTDVKHVAHIGWDGSTNSAPSWVRVIEPPHLEE</sequence>
<dbReference type="CDD" id="cd00132">
    <property type="entry name" value="CRIB"/>
    <property type="match status" value="1"/>
</dbReference>
<evidence type="ECO:0000313" key="4">
    <source>
        <dbReference type="EMBL" id="CAI9772879.1"/>
    </source>
</evidence>
<dbReference type="PANTHER" id="PTHR46325">
    <property type="entry name" value="CRIB DOMAIN-CONTAINING PROTEIN RIC8"/>
    <property type="match status" value="1"/>
</dbReference>
<dbReference type="AlphaFoldDB" id="A0AAD1ZP36"/>
<keyword evidence="5" id="KW-1185">Reference proteome</keyword>
<feature type="transmembrane region" description="Helical" evidence="2">
    <location>
        <begin position="33"/>
        <end position="53"/>
    </location>
</feature>
<dbReference type="Gene3D" id="3.90.810.10">
    <property type="entry name" value="CRIB domain"/>
    <property type="match status" value="1"/>
</dbReference>
<dbReference type="PROSITE" id="PS50108">
    <property type="entry name" value="CRIB"/>
    <property type="match status" value="1"/>
</dbReference>
<reference evidence="4" key="1">
    <citation type="submission" date="2023-05" db="EMBL/GenBank/DDBJ databases">
        <authorList>
            <person name="Huff M."/>
        </authorList>
    </citation>
    <scope>NUCLEOTIDE SEQUENCE</scope>
</reference>
<keyword evidence="2" id="KW-0472">Membrane</keyword>
<feature type="region of interest" description="Disordered" evidence="1">
    <location>
        <begin position="1"/>
        <end position="23"/>
    </location>
</feature>
<dbReference type="PANTHER" id="PTHR46325:SF20">
    <property type="entry name" value="CRIB DOMAIN-CONTAINING PROTEIN RIC10"/>
    <property type="match status" value="1"/>
</dbReference>
<dbReference type="Pfam" id="PF00786">
    <property type="entry name" value="PBD"/>
    <property type="match status" value="1"/>
</dbReference>
<keyword evidence="2" id="KW-0812">Transmembrane</keyword>
<keyword evidence="2" id="KW-1133">Transmembrane helix</keyword>
<organism evidence="4 5">
    <name type="scientific">Fraxinus pennsylvanica</name>
    <dbReference type="NCBI Taxonomy" id="56036"/>
    <lineage>
        <taxon>Eukaryota</taxon>
        <taxon>Viridiplantae</taxon>
        <taxon>Streptophyta</taxon>
        <taxon>Embryophyta</taxon>
        <taxon>Tracheophyta</taxon>
        <taxon>Spermatophyta</taxon>
        <taxon>Magnoliopsida</taxon>
        <taxon>eudicotyledons</taxon>
        <taxon>Gunneridae</taxon>
        <taxon>Pentapetalae</taxon>
        <taxon>asterids</taxon>
        <taxon>lamiids</taxon>
        <taxon>Lamiales</taxon>
        <taxon>Oleaceae</taxon>
        <taxon>Oleeae</taxon>
        <taxon>Fraxinus</taxon>
    </lineage>
</organism>
<dbReference type="InterPro" id="IPR000095">
    <property type="entry name" value="CRIB_dom"/>
</dbReference>
<evidence type="ECO:0000313" key="5">
    <source>
        <dbReference type="Proteomes" id="UP000834106"/>
    </source>
</evidence>
<accession>A0AAD1ZP36</accession>
<gene>
    <name evidence="4" type="ORF">FPE_LOCUS20309</name>
</gene>
<dbReference type="EMBL" id="OU503047">
    <property type="protein sequence ID" value="CAI9772879.1"/>
    <property type="molecule type" value="Genomic_DNA"/>
</dbReference>
<evidence type="ECO:0000256" key="1">
    <source>
        <dbReference type="SAM" id="MobiDB-lite"/>
    </source>
</evidence>
<feature type="compositionally biased region" description="Basic and acidic residues" evidence="1">
    <location>
        <begin position="8"/>
        <end position="23"/>
    </location>
</feature>
<proteinExistence type="predicted"/>
<dbReference type="Proteomes" id="UP000834106">
    <property type="component" value="Chromosome 12"/>
</dbReference>
<evidence type="ECO:0000256" key="2">
    <source>
        <dbReference type="SAM" id="Phobius"/>
    </source>
</evidence>
<dbReference type="InterPro" id="IPR036936">
    <property type="entry name" value="CRIB_dom_sf"/>
</dbReference>